<dbReference type="AlphaFoldDB" id="A0AAE5WVC2"/>
<proteinExistence type="predicted"/>
<protein>
    <submittedName>
        <fullName evidence="1">Uncharacterized protein</fullName>
    </submittedName>
</protein>
<accession>A0AAE5WVC2</accession>
<gene>
    <name evidence="1" type="ORF">CO657_36120</name>
</gene>
<name>A0AAE5WVC2_9HYPH</name>
<reference evidence="1 2" key="1">
    <citation type="submission" date="2019-01" db="EMBL/GenBank/DDBJ databases">
        <title>Genomic insights into the origins and evolution of symbiotic genes in the Phaseolus vulgaris microsymbionts.</title>
        <authorList>
            <person name="Tong W."/>
        </authorList>
    </citation>
    <scope>NUCLEOTIDE SEQUENCE [LARGE SCALE GENOMIC DNA]</scope>
    <source>
        <strain evidence="1 2">FH23</strain>
        <plasmid evidence="2">prapfh23d</plasmid>
    </source>
</reference>
<geneLocation type="plasmid" evidence="2">
    <name>prapfh23d</name>
</geneLocation>
<dbReference type="Proteomes" id="UP000220927">
    <property type="component" value="Plasmid pRapFH23d"/>
</dbReference>
<organism evidence="1 2">
    <name type="scientific">Rhizobium acidisoli</name>
    <dbReference type="NCBI Taxonomy" id="1538158"/>
    <lineage>
        <taxon>Bacteria</taxon>
        <taxon>Pseudomonadati</taxon>
        <taxon>Pseudomonadota</taxon>
        <taxon>Alphaproteobacteria</taxon>
        <taxon>Hyphomicrobiales</taxon>
        <taxon>Rhizobiaceae</taxon>
        <taxon>Rhizobium/Agrobacterium group</taxon>
        <taxon>Rhizobium</taxon>
    </lineage>
</organism>
<keyword evidence="2" id="KW-1185">Reference proteome</keyword>
<dbReference type="RefSeq" id="WP_054185611.1">
    <property type="nucleotide sequence ID" value="NZ_CP035002.1"/>
</dbReference>
<dbReference type="EMBL" id="CP035002">
    <property type="protein sequence ID" value="QAS83193.1"/>
    <property type="molecule type" value="Genomic_DNA"/>
</dbReference>
<evidence type="ECO:0000313" key="2">
    <source>
        <dbReference type="Proteomes" id="UP000220927"/>
    </source>
</evidence>
<keyword evidence="1" id="KW-0614">Plasmid</keyword>
<sequence length="64" mass="7327">MNGYSNFKRYRMRQEPDHTWTVFDIFTGVAVSVGASVAMGMEEEFAREVSDILNSAYSRGRMRA</sequence>
<evidence type="ECO:0000313" key="1">
    <source>
        <dbReference type="EMBL" id="QAS83193.1"/>
    </source>
</evidence>
<dbReference type="KEGG" id="rad:CO657_36120"/>